<comment type="similarity">
    <text evidence="4 11">Belongs to the dihydroorotate dehydrogenase family. Type 2 subfamily.</text>
</comment>
<dbReference type="GO" id="GO:0044205">
    <property type="term" value="P:'de novo' UMP biosynthetic process"/>
    <property type="evidence" value="ECO:0007669"/>
    <property type="project" value="UniProtKB-UniRule"/>
</dbReference>
<dbReference type="GO" id="GO:0006207">
    <property type="term" value="P:'de novo' pyrimidine nucleobase biosynthetic process"/>
    <property type="evidence" value="ECO:0007669"/>
    <property type="project" value="UniProtKB-UniRule"/>
</dbReference>
<feature type="binding site" evidence="11">
    <location>
        <position position="153"/>
    </location>
    <ligand>
        <name>FMN</name>
        <dbReference type="ChEBI" id="CHEBI:58210"/>
    </ligand>
</feature>
<dbReference type="Gene3D" id="3.20.20.70">
    <property type="entry name" value="Aldolase class I"/>
    <property type="match status" value="1"/>
</dbReference>
<dbReference type="InterPro" id="IPR050074">
    <property type="entry name" value="DHO_dehydrogenase"/>
</dbReference>
<dbReference type="HAMAP" id="MF_00225">
    <property type="entry name" value="DHO_dh_type2"/>
    <property type="match status" value="1"/>
</dbReference>
<dbReference type="PROSITE" id="PS00912">
    <property type="entry name" value="DHODEHASE_2"/>
    <property type="match status" value="1"/>
</dbReference>
<evidence type="ECO:0000256" key="6">
    <source>
        <dbReference type="ARBA" id="ARBA00022643"/>
    </source>
</evidence>
<gene>
    <name evidence="11" type="primary">pyrD</name>
    <name evidence="13" type="ORF">IW252_000133</name>
</gene>
<evidence type="ECO:0000256" key="5">
    <source>
        <dbReference type="ARBA" id="ARBA00022630"/>
    </source>
</evidence>
<evidence type="ECO:0000256" key="3">
    <source>
        <dbReference type="ARBA" id="ARBA00005161"/>
    </source>
</evidence>
<dbReference type="PANTHER" id="PTHR48109">
    <property type="entry name" value="DIHYDROOROTATE DEHYDROGENASE (QUINONE), MITOCHONDRIAL-RELATED"/>
    <property type="match status" value="1"/>
</dbReference>
<feature type="binding site" evidence="11">
    <location>
        <position position="311"/>
    </location>
    <ligand>
        <name>FMN</name>
        <dbReference type="ChEBI" id="CHEBI:58210"/>
    </ligand>
</feature>
<feature type="binding site" evidence="11">
    <location>
        <position position="186"/>
    </location>
    <ligand>
        <name>FMN</name>
        <dbReference type="ChEBI" id="CHEBI:58210"/>
    </ligand>
</feature>
<keyword evidence="14" id="KW-1185">Reference proteome</keyword>
<keyword evidence="11" id="KW-1003">Cell membrane</keyword>
<proteinExistence type="inferred from homology"/>
<dbReference type="NCBIfam" id="TIGR01036">
    <property type="entry name" value="pyrD_sub2"/>
    <property type="match status" value="1"/>
</dbReference>
<feature type="binding site" evidence="11">
    <location>
        <position position="191"/>
    </location>
    <ligand>
        <name>substrate</name>
    </ligand>
</feature>
<dbReference type="RefSeq" id="WP_196834814.1">
    <property type="nucleotide sequence ID" value="NZ_JADOTZ010000001.1"/>
</dbReference>
<evidence type="ECO:0000313" key="14">
    <source>
        <dbReference type="Proteomes" id="UP000625033"/>
    </source>
</evidence>
<evidence type="ECO:0000256" key="4">
    <source>
        <dbReference type="ARBA" id="ARBA00005359"/>
    </source>
</evidence>
<feature type="binding site" evidence="11">
    <location>
        <begin position="332"/>
        <end position="333"/>
    </location>
    <ligand>
        <name>FMN</name>
        <dbReference type="ChEBI" id="CHEBI:58210"/>
    </ligand>
</feature>
<evidence type="ECO:0000313" key="13">
    <source>
        <dbReference type="EMBL" id="MBG6083366.1"/>
    </source>
</evidence>
<evidence type="ECO:0000256" key="8">
    <source>
        <dbReference type="ARBA" id="ARBA00023002"/>
    </source>
</evidence>
<dbReference type="EC" id="1.3.5.2" evidence="11"/>
<feature type="binding site" evidence="11">
    <location>
        <position position="71"/>
    </location>
    <ligand>
        <name>substrate</name>
    </ligand>
</feature>
<dbReference type="NCBIfam" id="NF003648">
    <property type="entry name" value="PRK05286.2-1"/>
    <property type="match status" value="1"/>
</dbReference>
<comment type="catalytic activity">
    <reaction evidence="10 11">
        <text>(S)-dihydroorotate + a quinone = orotate + a quinol</text>
        <dbReference type="Rhea" id="RHEA:30187"/>
        <dbReference type="ChEBI" id="CHEBI:24646"/>
        <dbReference type="ChEBI" id="CHEBI:30839"/>
        <dbReference type="ChEBI" id="CHEBI:30864"/>
        <dbReference type="ChEBI" id="CHEBI:132124"/>
        <dbReference type="EC" id="1.3.5.2"/>
    </reaction>
</comment>
<name>A0A931D9M1_9MICC</name>
<sequence length="355" mass="38299">MRIYPAVFRLVFSRMDPERAHHLAFSAIRAAERVRASTLLRRFTRPDPSLGRTVMGIDFPSPFGLAAGFDKQGHGVAALADLGFGHIEVGTITAHAQPGNPAPRLFRLIEDRAVINRMGFNNDGASAVAPRIQAVRPVLAERFGTARPVVGVNIGKTKKVDLDEAVEDYRASTRQLAPHADYLVVNVSSPNTPGLRLLQSVETLRPLLVAVREEADAVTKQRVPLLVKIAPDLADADLSEVAALVGELGLDGVIATNTTIERTGLRAADARIQEIGAGGLSGAPLKTRSLAVLKQLRRELPEDAVIISVGGVETGQEVHARLRAGADLVQGYTAFLYEGPLWAAHINRYLARHLR</sequence>
<dbReference type="Pfam" id="PF01180">
    <property type="entry name" value="DHO_dh"/>
    <property type="match status" value="1"/>
</dbReference>
<evidence type="ECO:0000256" key="1">
    <source>
        <dbReference type="ARBA" id="ARBA00003125"/>
    </source>
</evidence>
<feature type="binding site" evidence="11">
    <location>
        <position position="186"/>
    </location>
    <ligand>
        <name>substrate</name>
    </ligand>
</feature>
<comment type="subunit">
    <text evidence="11">Monomer.</text>
</comment>
<comment type="cofactor">
    <cofactor evidence="11">
        <name>FMN</name>
        <dbReference type="ChEBI" id="CHEBI:58210"/>
    </cofactor>
    <text evidence="11">Binds 1 FMN per subunit.</text>
</comment>
<dbReference type="Proteomes" id="UP000625033">
    <property type="component" value="Unassembled WGS sequence"/>
</dbReference>
<organism evidence="13 14">
    <name type="scientific">Zhihengliuella flava</name>
    <dbReference type="NCBI Taxonomy" id="1285193"/>
    <lineage>
        <taxon>Bacteria</taxon>
        <taxon>Bacillati</taxon>
        <taxon>Actinomycetota</taxon>
        <taxon>Actinomycetes</taxon>
        <taxon>Micrococcales</taxon>
        <taxon>Micrococcaceae</taxon>
        <taxon>Zhihengliuella</taxon>
    </lineage>
</organism>
<dbReference type="NCBIfam" id="NF003652">
    <property type="entry name" value="PRK05286.2-5"/>
    <property type="match status" value="1"/>
</dbReference>
<dbReference type="InterPro" id="IPR001295">
    <property type="entry name" value="Dihydroorotate_DH_CS"/>
</dbReference>
<keyword evidence="7 11" id="KW-0665">Pyrimidine biosynthesis</keyword>
<dbReference type="InterPro" id="IPR005719">
    <property type="entry name" value="Dihydroorotate_DH_2"/>
</dbReference>
<keyword evidence="9 11" id="KW-0472">Membrane</keyword>
<dbReference type="PANTHER" id="PTHR48109:SF4">
    <property type="entry name" value="DIHYDROOROTATE DEHYDROGENASE (QUINONE), MITOCHONDRIAL"/>
    <property type="match status" value="1"/>
</dbReference>
<dbReference type="InterPro" id="IPR013785">
    <property type="entry name" value="Aldolase_TIM"/>
</dbReference>
<feature type="binding site" evidence="11">
    <location>
        <begin position="116"/>
        <end position="120"/>
    </location>
    <ligand>
        <name>substrate</name>
    </ligand>
</feature>
<keyword evidence="5 11" id="KW-0285">Flavoprotein</keyword>
<dbReference type="CDD" id="cd04738">
    <property type="entry name" value="DHOD_2_like"/>
    <property type="match status" value="1"/>
</dbReference>
<dbReference type="EMBL" id="JADOTZ010000001">
    <property type="protein sequence ID" value="MBG6083366.1"/>
    <property type="molecule type" value="Genomic_DNA"/>
</dbReference>
<feature type="binding site" evidence="11">
    <location>
        <begin position="67"/>
        <end position="71"/>
    </location>
    <ligand>
        <name>FMN</name>
        <dbReference type="ChEBI" id="CHEBI:58210"/>
    </ligand>
</feature>
<dbReference type="InterPro" id="IPR012135">
    <property type="entry name" value="Dihydroorotate_DH_1_2"/>
</dbReference>
<comment type="function">
    <text evidence="1 11">Catalyzes the conversion of dihydroorotate to orotate with quinone as electron acceptor.</text>
</comment>
<dbReference type="AlphaFoldDB" id="A0A931D9M1"/>
<feature type="binding site" evidence="11">
    <location>
        <position position="91"/>
    </location>
    <ligand>
        <name>FMN</name>
        <dbReference type="ChEBI" id="CHEBI:58210"/>
    </ligand>
</feature>
<feature type="binding site" evidence="11">
    <location>
        <position position="228"/>
    </location>
    <ligand>
        <name>FMN</name>
        <dbReference type="ChEBI" id="CHEBI:58210"/>
    </ligand>
</feature>
<feature type="binding site" evidence="11">
    <location>
        <begin position="257"/>
        <end position="258"/>
    </location>
    <ligand>
        <name>substrate</name>
    </ligand>
</feature>
<reference evidence="13" key="1">
    <citation type="submission" date="2020-11" db="EMBL/GenBank/DDBJ databases">
        <title>Sequencing the genomes of 1000 actinobacteria strains.</title>
        <authorList>
            <person name="Klenk H.-P."/>
        </authorList>
    </citation>
    <scope>NUCLEOTIDE SEQUENCE</scope>
    <source>
        <strain evidence="13">DSM 26152</strain>
    </source>
</reference>
<evidence type="ECO:0000256" key="9">
    <source>
        <dbReference type="ARBA" id="ARBA00023136"/>
    </source>
</evidence>
<evidence type="ECO:0000259" key="12">
    <source>
        <dbReference type="Pfam" id="PF01180"/>
    </source>
</evidence>
<comment type="subcellular location">
    <subcellularLocation>
        <location evidence="11">Cell membrane</location>
        <topology evidence="11">Peripheral membrane protein</topology>
    </subcellularLocation>
    <subcellularLocation>
        <location evidence="2">Membrane</location>
    </subcellularLocation>
</comment>
<dbReference type="GO" id="GO:0005886">
    <property type="term" value="C:plasma membrane"/>
    <property type="evidence" value="ECO:0007669"/>
    <property type="project" value="UniProtKB-SubCell"/>
</dbReference>
<dbReference type="PIRSF" id="PIRSF000164">
    <property type="entry name" value="DHO_oxidase"/>
    <property type="match status" value="1"/>
</dbReference>
<feature type="binding site" evidence="11">
    <location>
        <position position="256"/>
    </location>
    <ligand>
        <name>FMN</name>
        <dbReference type="ChEBI" id="CHEBI:58210"/>
    </ligand>
</feature>
<comment type="pathway">
    <text evidence="3 11">Pyrimidine metabolism; UMP biosynthesis via de novo pathway; orotate from (S)-dihydroorotate (quinone route): step 1/1.</text>
</comment>
<comment type="caution">
    <text evidence="13">The sequence shown here is derived from an EMBL/GenBank/DDBJ whole genome shotgun (WGS) entry which is preliminary data.</text>
</comment>
<dbReference type="PROSITE" id="PS00911">
    <property type="entry name" value="DHODEHASE_1"/>
    <property type="match status" value="1"/>
</dbReference>
<dbReference type="GO" id="GO:0005737">
    <property type="term" value="C:cytoplasm"/>
    <property type="evidence" value="ECO:0007669"/>
    <property type="project" value="InterPro"/>
</dbReference>
<feature type="domain" description="Dihydroorotate dehydrogenase catalytic" evidence="12">
    <location>
        <begin position="50"/>
        <end position="353"/>
    </location>
</feature>
<evidence type="ECO:0000256" key="10">
    <source>
        <dbReference type="ARBA" id="ARBA00048639"/>
    </source>
</evidence>
<evidence type="ECO:0000256" key="2">
    <source>
        <dbReference type="ARBA" id="ARBA00004370"/>
    </source>
</evidence>
<feature type="binding site" evidence="11">
    <location>
        <position position="282"/>
    </location>
    <ligand>
        <name>FMN</name>
        <dbReference type="ChEBI" id="CHEBI:58210"/>
    </ligand>
</feature>
<dbReference type="GO" id="GO:0106430">
    <property type="term" value="F:dihydroorotate dehydrogenase (quinone) activity"/>
    <property type="evidence" value="ECO:0007669"/>
    <property type="project" value="UniProtKB-EC"/>
</dbReference>
<evidence type="ECO:0000256" key="7">
    <source>
        <dbReference type="ARBA" id="ARBA00022975"/>
    </source>
</evidence>
<evidence type="ECO:0000256" key="11">
    <source>
        <dbReference type="HAMAP-Rule" id="MF_00225"/>
    </source>
</evidence>
<feature type="active site" description="Nucleophile" evidence="11">
    <location>
        <position position="189"/>
    </location>
</feature>
<dbReference type="InterPro" id="IPR005720">
    <property type="entry name" value="Dihydroorotate_DH_cat"/>
</dbReference>
<protein>
    <recommendedName>
        <fullName evidence="11">Dihydroorotate dehydrogenase (quinone)</fullName>
        <ecNumber evidence="11">1.3.5.2</ecNumber>
    </recommendedName>
    <alternativeName>
        <fullName evidence="11">DHOdehase</fullName>
        <shortName evidence="11">DHOD</shortName>
        <shortName evidence="11">DHODase</shortName>
    </alternativeName>
    <alternativeName>
        <fullName evidence="11">Dihydroorotate oxidase</fullName>
    </alternativeName>
</protein>
<keyword evidence="6 11" id="KW-0288">FMN</keyword>
<accession>A0A931D9M1</accession>
<dbReference type="SUPFAM" id="SSF51395">
    <property type="entry name" value="FMN-linked oxidoreductases"/>
    <property type="match status" value="1"/>
</dbReference>
<keyword evidence="8 11" id="KW-0560">Oxidoreductase</keyword>